<accession>A0A4Q0SA26</accession>
<organism evidence="1 2">
    <name type="scientific">Bradyrhizobium zhanjiangense</name>
    <dbReference type="NCBI Taxonomy" id="1325107"/>
    <lineage>
        <taxon>Bacteria</taxon>
        <taxon>Pseudomonadati</taxon>
        <taxon>Pseudomonadota</taxon>
        <taxon>Alphaproteobacteria</taxon>
        <taxon>Hyphomicrobiales</taxon>
        <taxon>Nitrobacteraceae</taxon>
        <taxon>Bradyrhizobium</taxon>
    </lineage>
</organism>
<reference evidence="1 2" key="1">
    <citation type="submission" date="2015-04" db="EMBL/GenBank/DDBJ databases">
        <title>Comparative genomics of rhizobia nodulating Arachis hypogaea in China.</title>
        <authorList>
            <person name="Li Y."/>
        </authorList>
    </citation>
    <scope>NUCLEOTIDE SEQUENCE [LARGE SCALE GENOMIC DNA]</scope>
    <source>
        <strain evidence="1 2">CCBAU 51787</strain>
    </source>
</reference>
<evidence type="ECO:0000313" key="2">
    <source>
        <dbReference type="Proteomes" id="UP000290565"/>
    </source>
</evidence>
<evidence type="ECO:0000313" key="1">
    <source>
        <dbReference type="EMBL" id="RXH32735.1"/>
    </source>
</evidence>
<proteinExistence type="predicted"/>
<comment type="caution">
    <text evidence="1">The sequence shown here is derived from an EMBL/GenBank/DDBJ whole genome shotgun (WGS) entry which is preliminary data.</text>
</comment>
<name>A0A4Q0SA26_9BRAD</name>
<protein>
    <submittedName>
        <fullName evidence="1">Uncharacterized protein</fullName>
    </submittedName>
</protein>
<sequence>MILSENRFTLFRIMRRSVRFALALLQFVEQLLEVRREVRIGAQILLKPFAHGIANRAAGAPVDLYAVIGKRPSHREVPCS</sequence>
<dbReference type="AlphaFoldDB" id="A0A4Q0SA26"/>
<dbReference type="Proteomes" id="UP000290565">
    <property type="component" value="Unassembled WGS sequence"/>
</dbReference>
<gene>
    <name evidence="1" type="ORF">XH94_31430</name>
</gene>
<dbReference type="EMBL" id="LBJM01000087">
    <property type="protein sequence ID" value="RXH32735.1"/>
    <property type="molecule type" value="Genomic_DNA"/>
</dbReference>